<feature type="region of interest" description="Disordered" evidence="6">
    <location>
        <begin position="57"/>
        <end position="90"/>
    </location>
</feature>
<dbReference type="GO" id="GO:0008270">
    <property type="term" value="F:zinc ion binding"/>
    <property type="evidence" value="ECO:0007669"/>
    <property type="project" value="InterPro"/>
</dbReference>
<comment type="subcellular location">
    <subcellularLocation>
        <location evidence="1">Nucleus</location>
    </subcellularLocation>
</comment>
<dbReference type="PROSITE" id="PS50048">
    <property type="entry name" value="ZN2_CY6_FUNGAL_2"/>
    <property type="match status" value="1"/>
</dbReference>
<keyword evidence="2" id="KW-0479">Metal-binding</keyword>
<evidence type="ECO:0000313" key="8">
    <source>
        <dbReference type="EMBL" id="KAJ8482908.1"/>
    </source>
</evidence>
<evidence type="ECO:0000256" key="2">
    <source>
        <dbReference type="ARBA" id="ARBA00022723"/>
    </source>
</evidence>
<dbReference type="CDD" id="cd12148">
    <property type="entry name" value="fungal_TF_MHR"/>
    <property type="match status" value="1"/>
</dbReference>
<evidence type="ECO:0000313" key="9">
    <source>
        <dbReference type="Proteomes" id="UP001215151"/>
    </source>
</evidence>
<feature type="region of interest" description="Disordered" evidence="6">
    <location>
        <begin position="917"/>
        <end position="956"/>
    </location>
</feature>
<feature type="region of interest" description="Disordered" evidence="6">
    <location>
        <begin position="107"/>
        <end position="130"/>
    </location>
</feature>
<keyword evidence="5" id="KW-0539">Nucleus</keyword>
<feature type="compositionally biased region" description="Low complexity" evidence="6">
    <location>
        <begin position="1"/>
        <end position="14"/>
    </location>
</feature>
<accession>A0AAD7TUY0</accession>
<dbReference type="InterPro" id="IPR050815">
    <property type="entry name" value="TF_fung"/>
</dbReference>
<evidence type="ECO:0000259" key="7">
    <source>
        <dbReference type="PROSITE" id="PS50048"/>
    </source>
</evidence>
<dbReference type="SUPFAM" id="SSF57701">
    <property type="entry name" value="Zn2/Cys6 DNA-binding domain"/>
    <property type="match status" value="1"/>
</dbReference>
<dbReference type="InterPro" id="IPR005024">
    <property type="entry name" value="Snf7_fam"/>
</dbReference>
<dbReference type="GO" id="GO:0000981">
    <property type="term" value="F:DNA-binding transcription factor activity, RNA polymerase II-specific"/>
    <property type="evidence" value="ECO:0007669"/>
    <property type="project" value="InterPro"/>
</dbReference>
<dbReference type="Pfam" id="PF00172">
    <property type="entry name" value="Zn_clus"/>
    <property type="match status" value="1"/>
</dbReference>
<evidence type="ECO:0000256" key="6">
    <source>
        <dbReference type="SAM" id="MobiDB-lite"/>
    </source>
</evidence>
<dbReference type="GO" id="GO:0005634">
    <property type="term" value="C:nucleus"/>
    <property type="evidence" value="ECO:0007669"/>
    <property type="project" value="UniProtKB-SubCell"/>
</dbReference>
<dbReference type="InterPro" id="IPR001138">
    <property type="entry name" value="Zn2Cys6_DnaBD"/>
</dbReference>
<organism evidence="8 9">
    <name type="scientific">Trametes cubensis</name>
    <dbReference type="NCBI Taxonomy" id="1111947"/>
    <lineage>
        <taxon>Eukaryota</taxon>
        <taxon>Fungi</taxon>
        <taxon>Dikarya</taxon>
        <taxon>Basidiomycota</taxon>
        <taxon>Agaricomycotina</taxon>
        <taxon>Agaricomycetes</taxon>
        <taxon>Polyporales</taxon>
        <taxon>Polyporaceae</taxon>
        <taxon>Trametes</taxon>
    </lineage>
</organism>
<evidence type="ECO:0000256" key="1">
    <source>
        <dbReference type="ARBA" id="ARBA00004123"/>
    </source>
</evidence>
<dbReference type="EMBL" id="JAPEVG010000104">
    <property type="protein sequence ID" value="KAJ8482908.1"/>
    <property type="molecule type" value="Genomic_DNA"/>
</dbReference>
<comment type="caution">
    <text evidence="8">The sequence shown here is derived from an EMBL/GenBank/DDBJ whole genome shotgun (WGS) entry which is preliminary data.</text>
</comment>
<feature type="region of interest" description="Disordered" evidence="6">
    <location>
        <begin position="691"/>
        <end position="713"/>
    </location>
</feature>
<keyword evidence="4" id="KW-0804">Transcription</keyword>
<name>A0AAD7TUY0_9APHY</name>
<dbReference type="Pfam" id="PF04082">
    <property type="entry name" value="Fungal_trans"/>
    <property type="match status" value="1"/>
</dbReference>
<feature type="compositionally biased region" description="Polar residues" evidence="6">
    <location>
        <begin position="119"/>
        <end position="129"/>
    </location>
</feature>
<evidence type="ECO:0000256" key="5">
    <source>
        <dbReference type="ARBA" id="ARBA00023242"/>
    </source>
</evidence>
<feature type="domain" description="Zn(2)-C6 fungal-type" evidence="7">
    <location>
        <begin position="29"/>
        <end position="74"/>
    </location>
</feature>
<feature type="region of interest" description="Disordered" evidence="6">
    <location>
        <begin position="1"/>
        <end position="21"/>
    </location>
</feature>
<dbReference type="PANTHER" id="PTHR47338">
    <property type="entry name" value="ZN(II)2CYS6 TRANSCRIPTION FACTOR (EUROFUNG)-RELATED"/>
    <property type="match status" value="1"/>
</dbReference>
<sequence>MPKSTSTSSSARSSGAPFQNAHVLRRNQACHQCRRRKLKCDAKRPCSTCIRSHSYAATHAPPGTDLPPHPECTYDESSEPQPAETQDSPKNRFERLESRINELEALLQEKEHAPGSRSGPASVNGSREPSSFIMGFQDTLDITDRAFPLDGHADASRIGTGSALDDLAGVASFASDASRHMPIDALLFSGSALGFPPTSPLNVGLEVISTGWPKNLPNYSFLCHLVEAFFTFTPCASRMFHMSTFMTSLSLPPSHPKFPLPAILHAMCALGSMYTASVSPTPSPPLPSYCPGGGNALNSSDSDSFGEQQIRFAKDAIEVALRTTSDLFSVLQAQIVVSLWFWYNARWSEACMAFALSLRYAVPCGLNACPPFGSISSSDMSASSVIPPAANVIEDETRRNTFWFAYMMERHFAAINNFAMMLDDEDIAQMLPVRGDLFERGVLVPPSQRQWSYQPDVLTNHPEEQIDSFVLHVKATLLLSKIKIFNGRYRVKRHLGIPNMQPDPTVLPNLPSDCDRTQAVPAFTELDRLIADFKQSLPTKFKDPLYNGVIDVSMFTAISTVHFATIVLHEGHARIGRPACISSCRVLEAARAILNLLYEAYSTSHNLALLGVFPLVCWFVAGRVLVRFLKAAIDAQSESHITTLRAEVDFIRSVICKIGEGVPHAHHYGRMLNGYLAQTCGKEYVTPVSPPSLITSRNSSSTSSSPLTTAPPTSYHWQAQKESDRQRAVHQHWAILELYGRQPVCTQDNKTGSRDTRRDKVRQYQKKVRVDPLLNDLPELLSDGKIQAVLDREHEIAKQQLAAGNKDRALIALRKRKYQESLLLKTDAQLENLEKLVSTIEFSLVEVSVLHGLQQGNEVLKEIHKELNIENVERIMEETQEAREYQREIDEMLAGSLSMEEEEAVQAELRELQLETLGVTDERPIHLPSAPTDLPAEPEKDTETEATPQERVPVAA</sequence>
<evidence type="ECO:0000256" key="3">
    <source>
        <dbReference type="ARBA" id="ARBA00023015"/>
    </source>
</evidence>
<dbReference type="Gene3D" id="4.10.240.10">
    <property type="entry name" value="Zn(2)-C6 fungal-type DNA-binding domain"/>
    <property type="match status" value="1"/>
</dbReference>
<proteinExistence type="predicted"/>
<dbReference type="Proteomes" id="UP001215151">
    <property type="component" value="Unassembled WGS sequence"/>
</dbReference>
<dbReference type="PANTHER" id="PTHR47338:SF29">
    <property type="entry name" value="ZN(2)-C6 FUNGAL-TYPE DOMAIN-CONTAINING PROTEIN"/>
    <property type="match status" value="1"/>
</dbReference>
<gene>
    <name evidence="8" type="ORF">ONZ51_g5031</name>
</gene>
<dbReference type="SMART" id="SM00066">
    <property type="entry name" value="GAL4"/>
    <property type="match status" value="1"/>
</dbReference>
<evidence type="ECO:0000256" key="4">
    <source>
        <dbReference type="ARBA" id="ARBA00023163"/>
    </source>
</evidence>
<protein>
    <recommendedName>
        <fullName evidence="7">Zn(2)-C6 fungal-type domain-containing protein</fullName>
    </recommendedName>
</protein>
<reference evidence="8" key="1">
    <citation type="submission" date="2022-11" db="EMBL/GenBank/DDBJ databases">
        <title>Genome Sequence of Cubamyces cubensis.</title>
        <authorList>
            <person name="Buettner E."/>
        </authorList>
    </citation>
    <scope>NUCLEOTIDE SEQUENCE</scope>
    <source>
        <strain evidence="8">MPL-01</strain>
    </source>
</reference>
<keyword evidence="3" id="KW-0805">Transcription regulation</keyword>
<dbReference type="InterPro" id="IPR007219">
    <property type="entry name" value="XnlR_reg_dom"/>
</dbReference>
<dbReference type="AlphaFoldDB" id="A0AAD7TUY0"/>
<dbReference type="CDD" id="cd00067">
    <property type="entry name" value="GAL4"/>
    <property type="match status" value="1"/>
</dbReference>
<dbReference type="GO" id="GO:0006351">
    <property type="term" value="P:DNA-templated transcription"/>
    <property type="evidence" value="ECO:0007669"/>
    <property type="project" value="InterPro"/>
</dbReference>
<keyword evidence="9" id="KW-1185">Reference proteome</keyword>
<dbReference type="Gene3D" id="1.10.287.1060">
    <property type="entry name" value="ESAT-6-like"/>
    <property type="match status" value="1"/>
</dbReference>
<dbReference type="GO" id="GO:0003677">
    <property type="term" value="F:DNA binding"/>
    <property type="evidence" value="ECO:0007669"/>
    <property type="project" value="InterPro"/>
</dbReference>
<dbReference type="GO" id="GO:0007034">
    <property type="term" value="P:vacuolar transport"/>
    <property type="evidence" value="ECO:0007669"/>
    <property type="project" value="InterPro"/>
</dbReference>
<dbReference type="InterPro" id="IPR036864">
    <property type="entry name" value="Zn2-C6_fun-type_DNA-bd_sf"/>
</dbReference>
<dbReference type="Pfam" id="PF03357">
    <property type="entry name" value="Snf7"/>
    <property type="match status" value="1"/>
</dbReference>